<dbReference type="PROSITE" id="PS01300">
    <property type="entry name" value="RECR"/>
    <property type="match status" value="1"/>
</dbReference>
<dbReference type="GO" id="GO:0006310">
    <property type="term" value="P:DNA recombination"/>
    <property type="evidence" value="ECO:0007669"/>
    <property type="project" value="UniProtKB-UniRule"/>
</dbReference>
<dbReference type="HAMAP" id="MF_00017">
    <property type="entry name" value="RecR"/>
    <property type="match status" value="1"/>
</dbReference>
<dbReference type="HOGENOM" id="CLU_060739_1_0_0"/>
<comment type="similarity">
    <text evidence="7">Belongs to the RecR family.</text>
</comment>
<keyword evidence="1 7" id="KW-0479">Metal-binding</keyword>
<proteinExistence type="inferred from homology"/>
<dbReference type="RefSeq" id="WP_006583439.1">
    <property type="nucleotide sequence ID" value="NZ_CM001377.1"/>
</dbReference>
<dbReference type="SUPFAM" id="SSF111304">
    <property type="entry name" value="Recombination protein RecR"/>
    <property type="match status" value="1"/>
</dbReference>
<dbReference type="Pfam" id="PF21175">
    <property type="entry name" value="RecR_C"/>
    <property type="match status" value="1"/>
</dbReference>
<evidence type="ECO:0000256" key="7">
    <source>
        <dbReference type="HAMAP-Rule" id="MF_00017"/>
    </source>
</evidence>
<dbReference type="STRING" id="926567.TheveDRAFT_0796"/>
<protein>
    <recommendedName>
        <fullName evidence="7">Recombination protein RecR</fullName>
    </recommendedName>
</protein>
<dbReference type="GO" id="GO:0008270">
    <property type="term" value="F:zinc ion binding"/>
    <property type="evidence" value="ECO:0007669"/>
    <property type="project" value="UniProtKB-KW"/>
</dbReference>
<organism evidence="9 10">
    <name type="scientific">Thermanaerovibrio velox DSM 12556</name>
    <dbReference type="NCBI Taxonomy" id="926567"/>
    <lineage>
        <taxon>Bacteria</taxon>
        <taxon>Thermotogati</taxon>
        <taxon>Synergistota</taxon>
        <taxon>Synergistia</taxon>
        <taxon>Synergistales</taxon>
        <taxon>Synergistaceae</taxon>
        <taxon>Thermanaerovibrio</taxon>
    </lineage>
</organism>
<gene>
    <name evidence="7" type="primary">recR</name>
    <name evidence="9" type="ORF">TheveDRAFT_0796</name>
</gene>
<keyword evidence="2 7" id="KW-0227">DNA damage</keyword>
<dbReference type="PANTHER" id="PTHR30446:SF0">
    <property type="entry name" value="RECOMBINATION PROTEIN RECR"/>
    <property type="match status" value="1"/>
</dbReference>
<dbReference type="SMART" id="SM00493">
    <property type="entry name" value="TOPRIM"/>
    <property type="match status" value="1"/>
</dbReference>
<comment type="function">
    <text evidence="7">May play a role in DNA repair. It seems to be involved in an RecBC-independent recombinational process of DNA repair. It may act with RecF and RecO.</text>
</comment>
<dbReference type="Pfam" id="PF02132">
    <property type="entry name" value="RecR_ZnF"/>
    <property type="match status" value="1"/>
</dbReference>
<dbReference type="AlphaFoldDB" id="H0URK6"/>
<name>H0URK6_9BACT</name>
<dbReference type="PROSITE" id="PS50880">
    <property type="entry name" value="TOPRIM"/>
    <property type="match status" value="1"/>
</dbReference>
<keyword evidence="6 7" id="KW-0234">DNA repair</keyword>
<dbReference type="GO" id="GO:0003677">
    <property type="term" value="F:DNA binding"/>
    <property type="evidence" value="ECO:0007669"/>
    <property type="project" value="UniProtKB-UniRule"/>
</dbReference>
<dbReference type="EMBL" id="CM001377">
    <property type="protein sequence ID" value="EHM09945.1"/>
    <property type="molecule type" value="Genomic_DNA"/>
</dbReference>
<evidence type="ECO:0000313" key="9">
    <source>
        <dbReference type="EMBL" id="EHM09945.1"/>
    </source>
</evidence>
<dbReference type="PANTHER" id="PTHR30446">
    <property type="entry name" value="RECOMBINATION PROTEIN RECR"/>
    <property type="match status" value="1"/>
</dbReference>
<dbReference type="InterPro" id="IPR023627">
    <property type="entry name" value="Rcmb_RecR"/>
</dbReference>
<dbReference type="OrthoDB" id="9802672at2"/>
<dbReference type="Gene3D" id="3.30.60.80">
    <property type="match status" value="1"/>
</dbReference>
<evidence type="ECO:0000256" key="5">
    <source>
        <dbReference type="ARBA" id="ARBA00023172"/>
    </source>
</evidence>
<dbReference type="Proteomes" id="UP000005730">
    <property type="component" value="Chromosome"/>
</dbReference>
<dbReference type="InterPro" id="IPR000093">
    <property type="entry name" value="DNA_Rcmb_RecR"/>
</dbReference>
<feature type="domain" description="Toprim" evidence="8">
    <location>
        <begin position="82"/>
        <end position="177"/>
    </location>
</feature>
<evidence type="ECO:0000256" key="1">
    <source>
        <dbReference type="ARBA" id="ARBA00022723"/>
    </source>
</evidence>
<evidence type="ECO:0000256" key="4">
    <source>
        <dbReference type="ARBA" id="ARBA00022833"/>
    </source>
</evidence>
<dbReference type="Pfam" id="PF13662">
    <property type="entry name" value="Toprim_4"/>
    <property type="match status" value="1"/>
</dbReference>
<keyword evidence="3 7" id="KW-0863">Zinc-finger</keyword>
<evidence type="ECO:0000256" key="2">
    <source>
        <dbReference type="ARBA" id="ARBA00022763"/>
    </source>
</evidence>
<keyword evidence="5 7" id="KW-0233">DNA recombination</keyword>
<evidence type="ECO:0000259" key="8">
    <source>
        <dbReference type="PROSITE" id="PS50880"/>
    </source>
</evidence>
<evidence type="ECO:0000313" key="10">
    <source>
        <dbReference type="Proteomes" id="UP000005730"/>
    </source>
</evidence>
<dbReference type="InterPro" id="IPR006171">
    <property type="entry name" value="TOPRIM_dom"/>
</dbReference>
<evidence type="ECO:0000256" key="3">
    <source>
        <dbReference type="ARBA" id="ARBA00022771"/>
    </source>
</evidence>
<sequence>MSSTGVFVVDRLIEKFKRLPGVGEKGARRFAFFVLQQPSGWVEDLARDLLEAKTAVRPCRICGGLAEEELCPICADPKRSNGIICVVETVEDSLVIERHGVFDGRYHVLGGRFSPLDGEEIPSDRLDALRRRLVQEGVSEVILALNPSVEGELTAMAVRDAIVDLPVRVTRLAFGIPVGGSIGFVDSATLKLAMEGRRGL</sequence>
<dbReference type="InterPro" id="IPR034137">
    <property type="entry name" value="TOPRIM_RecR"/>
</dbReference>
<keyword evidence="4 7" id="KW-0862">Zinc</keyword>
<dbReference type="Gene3D" id="3.40.1360.10">
    <property type="match status" value="1"/>
</dbReference>
<keyword evidence="10" id="KW-1185">Reference proteome</keyword>
<dbReference type="Gene3D" id="1.10.8.420">
    <property type="entry name" value="RecR Domain 1"/>
    <property type="match status" value="1"/>
</dbReference>
<reference evidence="9 10" key="1">
    <citation type="submission" date="2011-10" db="EMBL/GenBank/DDBJ databases">
        <title>The Noncontiguous Finished genome of Thermanaerovibrio velox DSM 12556.</title>
        <authorList>
            <consortium name="US DOE Joint Genome Institute (JGI-PGF)"/>
            <person name="Lucas S."/>
            <person name="Copeland A."/>
            <person name="Lapidus A."/>
            <person name="Glavina del Rio T."/>
            <person name="Dalin E."/>
            <person name="Tice H."/>
            <person name="Bruce D."/>
            <person name="Goodwin L."/>
            <person name="Pitluck S."/>
            <person name="Peters L."/>
            <person name="Mikhailova N."/>
            <person name="Teshima H."/>
            <person name="Kyrpides N."/>
            <person name="Mavromatis K."/>
            <person name="Ivanova N."/>
            <person name="Markowitz V."/>
            <person name="Cheng J.-F."/>
            <person name="Hugenholtz P."/>
            <person name="Woyke T."/>
            <person name="Wu D."/>
            <person name="Spring S."/>
            <person name="Brambilla E.-M."/>
            <person name="Klenk H.-P."/>
            <person name="Eisen J.A."/>
        </authorList>
    </citation>
    <scope>NUCLEOTIDE SEQUENCE [LARGE SCALE GENOMIC DNA]</scope>
    <source>
        <strain evidence="9 10">DSM 12556</strain>
    </source>
</reference>
<dbReference type="GO" id="GO:0006281">
    <property type="term" value="P:DNA repair"/>
    <property type="evidence" value="ECO:0007669"/>
    <property type="project" value="UniProtKB-UniRule"/>
</dbReference>
<dbReference type="NCBIfam" id="TIGR00615">
    <property type="entry name" value="recR"/>
    <property type="match status" value="1"/>
</dbReference>
<dbReference type="Gene3D" id="6.10.250.240">
    <property type="match status" value="1"/>
</dbReference>
<feature type="zinc finger region" description="C4-type" evidence="7">
    <location>
        <begin position="59"/>
        <end position="74"/>
    </location>
</feature>
<dbReference type="CDD" id="cd01025">
    <property type="entry name" value="TOPRIM_recR"/>
    <property type="match status" value="1"/>
</dbReference>
<dbReference type="Pfam" id="PF21176">
    <property type="entry name" value="RecR_HhH"/>
    <property type="match status" value="1"/>
</dbReference>
<evidence type="ECO:0000256" key="6">
    <source>
        <dbReference type="ARBA" id="ARBA00023204"/>
    </source>
</evidence>
<dbReference type="eggNOG" id="COG0353">
    <property type="taxonomic scope" value="Bacteria"/>
</dbReference>
<dbReference type="InterPro" id="IPR015967">
    <property type="entry name" value="Rcmb_RecR_Znf"/>
</dbReference>
<accession>H0URK6</accession>